<gene>
    <name evidence="6" type="ORF">KDAU_06990</name>
</gene>
<evidence type="ECO:0000313" key="7">
    <source>
        <dbReference type="Proteomes" id="UP000287224"/>
    </source>
</evidence>
<reference evidence="7" key="1">
    <citation type="submission" date="2018-12" db="EMBL/GenBank/DDBJ databases">
        <title>Tengunoibacter tsumagoiensis gen. nov., sp. nov., Dictyobacter kobayashii sp. nov., D. alpinus sp. nov., and D. joshuensis sp. nov. and description of Dictyobacteraceae fam. nov. within the order Ktedonobacterales isolated from Tengu-no-mugimeshi.</title>
        <authorList>
            <person name="Wang C.M."/>
            <person name="Zheng Y."/>
            <person name="Sakai Y."/>
            <person name="Toyoda A."/>
            <person name="Minakuchi Y."/>
            <person name="Abe K."/>
            <person name="Yokota A."/>
            <person name="Yabe S."/>
        </authorList>
    </citation>
    <scope>NUCLEOTIDE SEQUENCE [LARGE SCALE GENOMIC DNA]</scope>
    <source>
        <strain evidence="7">S-27</strain>
    </source>
</reference>
<keyword evidence="4" id="KW-0503">Monooxygenase</keyword>
<evidence type="ECO:0000259" key="5">
    <source>
        <dbReference type="Pfam" id="PF00296"/>
    </source>
</evidence>
<keyword evidence="2" id="KW-0288">FMN</keyword>
<keyword evidence="7" id="KW-1185">Reference proteome</keyword>
<dbReference type="Proteomes" id="UP000287224">
    <property type="component" value="Unassembled WGS sequence"/>
</dbReference>
<dbReference type="InterPro" id="IPR036661">
    <property type="entry name" value="Luciferase-like_sf"/>
</dbReference>
<accession>A0A401Z931</accession>
<dbReference type="GO" id="GO:0008726">
    <property type="term" value="F:alkanesulfonate monooxygenase activity"/>
    <property type="evidence" value="ECO:0007669"/>
    <property type="project" value="TreeGrafter"/>
</dbReference>
<keyword evidence="3" id="KW-0560">Oxidoreductase</keyword>
<dbReference type="Gene3D" id="3.20.20.30">
    <property type="entry name" value="Luciferase-like domain"/>
    <property type="match status" value="1"/>
</dbReference>
<dbReference type="Pfam" id="PF00296">
    <property type="entry name" value="Bac_luciferase"/>
    <property type="match status" value="1"/>
</dbReference>
<keyword evidence="1" id="KW-0285">Flavoprotein</keyword>
<dbReference type="SUPFAM" id="SSF51679">
    <property type="entry name" value="Bacterial luciferase-like"/>
    <property type="match status" value="1"/>
</dbReference>
<evidence type="ECO:0000256" key="3">
    <source>
        <dbReference type="ARBA" id="ARBA00023002"/>
    </source>
</evidence>
<feature type="domain" description="Luciferase-like" evidence="5">
    <location>
        <begin position="15"/>
        <end position="228"/>
    </location>
</feature>
<evidence type="ECO:0000256" key="1">
    <source>
        <dbReference type="ARBA" id="ARBA00022630"/>
    </source>
</evidence>
<dbReference type="InterPro" id="IPR011251">
    <property type="entry name" value="Luciferase-like_dom"/>
</dbReference>
<evidence type="ECO:0000256" key="4">
    <source>
        <dbReference type="ARBA" id="ARBA00023033"/>
    </source>
</evidence>
<proteinExistence type="predicted"/>
<dbReference type="PANTHER" id="PTHR42847">
    <property type="entry name" value="ALKANESULFONATE MONOOXYGENASE"/>
    <property type="match status" value="1"/>
</dbReference>
<protein>
    <submittedName>
        <fullName evidence="6">Luciferase-like protein</fullName>
    </submittedName>
</protein>
<dbReference type="GO" id="GO:0046306">
    <property type="term" value="P:alkanesulfonate catabolic process"/>
    <property type="evidence" value="ECO:0007669"/>
    <property type="project" value="TreeGrafter"/>
</dbReference>
<dbReference type="EMBL" id="BIFQ01000001">
    <property type="protein sequence ID" value="GCE03370.1"/>
    <property type="molecule type" value="Genomic_DNA"/>
</dbReference>
<name>A0A401Z931_9CHLR</name>
<dbReference type="AlphaFoldDB" id="A0A401Z931"/>
<evidence type="ECO:0000313" key="6">
    <source>
        <dbReference type="EMBL" id="GCE03370.1"/>
    </source>
</evidence>
<evidence type="ECO:0000256" key="2">
    <source>
        <dbReference type="ARBA" id="ARBA00022643"/>
    </source>
</evidence>
<organism evidence="6 7">
    <name type="scientific">Dictyobacter aurantiacus</name>
    <dbReference type="NCBI Taxonomy" id="1936993"/>
    <lineage>
        <taxon>Bacteria</taxon>
        <taxon>Bacillati</taxon>
        <taxon>Chloroflexota</taxon>
        <taxon>Ktedonobacteria</taxon>
        <taxon>Ktedonobacterales</taxon>
        <taxon>Dictyobacteraceae</taxon>
        <taxon>Dictyobacter</taxon>
    </lineage>
</organism>
<sequence length="264" mass="29486">MELSMQYGLAFPYVDAHTLVELAQEAENVGWDGVFYWDGGGTDPWVALTAVALHTDRVRLGTMVTPLPRQQPWKVASEASTLDHLSQGRVILPVGLGVVELERMGIVKDYKIRAQMLDEGLDIVDRWWNGETFSYDGVYYQINEVNGMPPLQRPRIPIWVHGSDKQSQLRRAARWDGVKLSGTADQIQQARQTIMAQRTTAAPLDIITEGQTSGDDPEQAAATVRPYAQAGVTWWIEAIWDTPQSTGGIEGMRTRIQQGPPRME</sequence>
<dbReference type="InterPro" id="IPR050172">
    <property type="entry name" value="SsuD_RutA_monooxygenase"/>
</dbReference>
<dbReference type="PANTHER" id="PTHR42847:SF4">
    <property type="entry name" value="ALKANESULFONATE MONOOXYGENASE-RELATED"/>
    <property type="match status" value="1"/>
</dbReference>
<comment type="caution">
    <text evidence="6">The sequence shown here is derived from an EMBL/GenBank/DDBJ whole genome shotgun (WGS) entry which is preliminary data.</text>
</comment>